<dbReference type="AlphaFoldDB" id="A0A2J8I1Y3"/>
<dbReference type="Pfam" id="PF04357">
    <property type="entry name" value="TamB"/>
    <property type="match status" value="1"/>
</dbReference>
<feature type="transmembrane region" description="Helical" evidence="6">
    <location>
        <begin position="12"/>
        <end position="32"/>
    </location>
</feature>
<dbReference type="RefSeq" id="WP_102966285.1">
    <property type="nucleotide sequence ID" value="NZ_POSK01000007.1"/>
</dbReference>
<evidence type="ECO:0000259" key="7">
    <source>
        <dbReference type="Pfam" id="PF04357"/>
    </source>
</evidence>
<dbReference type="GO" id="GO:0009306">
    <property type="term" value="P:protein secretion"/>
    <property type="evidence" value="ECO:0007669"/>
    <property type="project" value="InterPro"/>
</dbReference>
<evidence type="ECO:0000313" key="8">
    <source>
        <dbReference type="EMBL" id="PNI04529.1"/>
    </source>
</evidence>
<dbReference type="PANTHER" id="PTHR36985:SF1">
    <property type="entry name" value="TRANSLOCATION AND ASSEMBLY MODULE SUBUNIT TAMB"/>
    <property type="match status" value="1"/>
</dbReference>
<dbReference type="Proteomes" id="UP000236449">
    <property type="component" value="Unassembled WGS sequence"/>
</dbReference>
<dbReference type="GO" id="GO:0097347">
    <property type="term" value="C:TAM protein secretion complex"/>
    <property type="evidence" value="ECO:0007669"/>
    <property type="project" value="TreeGrafter"/>
</dbReference>
<gene>
    <name evidence="8" type="ORF">C1N32_11635</name>
</gene>
<feature type="domain" description="Translocation and assembly module TamB C-terminal" evidence="7">
    <location>
        <begin position="923"/>
        <end position="1258"/>
    </location>
</feature>
<evidence type="ECO:0000256" key="4">
    <source>
        <dbReference type="ARBA" id="ARBA00023136"/>
    </source>
</evidence>
<name>A0A2J8I1Y3_VIBDI</name>
<evidence type="ECO:0000256" key="1">
    <source>
        <dbReference type="ARBA" id="ARBA00004167"/>
    </source>
</evidence>
<reference evidence="8 9" key="1">
    <citation type="submission" date="2018-01" db="EMBL/GenBank/DDBJ databases">
        <title>Draft genome sequences of six Vibrio diazotrophicus strains isolated from deep-sea sediments of the Baltic Sea.</title>
        <authorList>
            <person name="Castillo D."/>
            <person name="Vandieken V."/>
            <person name="Chiang O."/>
            <person name="Middelboe M."/>
        </authorList>
    </citation>
    <scope>NUCLEOTIDE SEQUENCE [LARGE SCALE GENOMIC DNA]</scope>
    <source>
        <strain evidence="8 9">60.27F</strain>
    </source>
</reference>
<dbReference type="EMBL" id="POSK01000007">
    <property type="protein sequence ID" value="PNI04529.1"/>
    <property type="molecule type" value="Genomic_DNA"/>
</dbReference>
<evidence type="ECO:0000256" key="3">
    <source>
        <dbReference type="ARBA" id="ARBA00022989"/>
    </source>
</evidence>
<keyword evidence="2 6" id="KW-0812">Transmembrane</keyword>
<dbReference type="OrthoDB" id="5555605at2"/>
<protein>
    <recommendedName>
        <fullName evidence="7">Translocation and assembly module TamB C-terminal domain-containing protein</fullName>
    </recommendedName>
</protein>
<dbReference type="PANTHER" id="PTHR36985">
    <property type="entry name" value="TRANSLOCATION AND ASSEMBLY MODULE SUBUNIT TAMB"/>
    <property type="match status" value="1"/>
</dbReference>
<keyword evidence="4 6" id="KW-0472">Membrane</keyword>
<evidence type="ECO:0000256" key="2">
    <source>
        <dbReference type="ARBA" id="ARBA00022692"/>
    </source>
</evidence>
<proteinExistence type="predicted"/>
<organism evidence="8 9">
    <name type="scientific">Vibrio diazotrophicus</name>
    <dbReference type="NCBI Taxonomy" id="685"/>
    <lineage>
        <taxon>Bacteria</taxon>
        <taxon>Pseudomonadati</taxon>
        <taxon>Pseudomonadota</taxon>
        <taxon>Gammaproteobacteria</taxon>
        <taxon>Vibrionales</taxon>
        <taxon>Vibrionaceae</taxon>
        <taxon>Vibrio</taxon>
    </lineage>
</organism>
<accession>A0A2J8I1Y3</accession>
<comment type="subcellular location">
    <subcellularLocation>
        <location evidence="1">Membrane</location>
        <topology evidence="1">Single-pass membrane protein</topology>
    </subcellularLocation>
</comment>
<dbReference type="GO" id="GO:0005886">
    <property type="term" value="C:plasma membrane"/>
    <property type="evidence" value="ECO:0007669"/>
    <property type="project" value="InterPro"/>
</dbReference>
<keyword evidence="3 6" id="KW-1133">Transmembrane helix</keyword>
<dbReference type="InterPro" id="IPR007452">
    <property type="entry name" value="TamB_C"/>
</dbReference>
<evidence type="ECO:0000256" key="6">
    <source>
        <dbReference type="SAM" id="Phobius"/>
    </source>
</evidence>
<evidence type="ECO:0000256" key="5">
    <source>
        <dbReference type="SAM" id="MobiDB-lite"/>
    </source>
</evidence>
<comment type="caution">
    <text evidence="8">The sequence shown here is derived from an EMBL/GenBank/DDBJ whole genome shotgun (WGS) entry which is preliminary data.</text>
</comment>
<feature type="region of interest" description="Disordered" evidence="5">
    <location>
        <begin position="192"/>
        <end position="212"/>
    </location>
</feature>
<evidence type="ECO:0000313" key="9">
    <source>
        <dbReference type="Proteomes" id="UP000236449"/>
    </source>
</evidence>
<sequence>MIKLALKWSKWISLGVIALLVVLVLSVAGLLFTNTGLNFALWGVNQFVPQLEVKSTQGSLFPRFTLNEVSFVDPSLNVDMQLQSATLAINGNCFLEPSVCINDISLSGLKFSLPSLPETTTTTDEPSSEPLTSITTPVPIRLNRLTLNDIDLDILGNRVVWQHFSTQASFQGNNLTIGKTLWNKIEVTLEQSQDESQAEKAEPQQKAEPIAQSEPQAIVLPDVLIPLRINLARLDINDFTLHQETPVVVNHLGLTAKAYQYDVSVDTLELDTPEVDALLKTKVKLKDNYPLSLDLTSKVKLAEAKGQALSLNASGSVADLSVQAELTDLAKASIKAKLQPLDPQFPFDIDIKDLHGQWPLVGKGDYFIDASHFYGKGSLKHYQLGLVGQLKGKDLPDVAIDTKGEGNLSEIALSDIQIDTLGGRILGEIKANWNEPINWQAKLDMNLIQPGLQWPEAEGIVSGEIETSGELTSQGGWIVKVPQLSVNGLVRDYPLHLNGQIDASDISGKGRYEVTTQGINLAHGPNKVTAKGKLDKEWRMSLSLNLPDLSKSVPDLKGKVIGDVLLRGAMSEPQIKLSLDADSIAWQKDAKVKHVTLTGNVTPLPKPQADLRLKVTEASYQDQLINSVVMRFSGEQKEHELTLDVQSDIVSTSLNIQGGLKDKPSLLWDGQLNRMTLETEQGVWALDKPMSINVDVDKQNATLAAHCWIQSGASVCLDKPSTVGESGEVQLSVNQFNFSQVKAFMPPDTEIDGEANAKVWAKWQANQPPQAKLELNLPKGSVRQNLDQPLTVGWDKVSLQASLIRNRLQAYWNVDMTDNGDLSGKVIIADVTKENKRMEGDLKLSTFNLDFLAPLVGEYSSLKSNIESDLKFKGDMLHPQVDGVVSVNGIQVKGDISPVEVESGLVTLTFKGYQASLNANVLTQDGELEITGDADWQNIDDWRVNSHVFAKSLLVDLPPIVKVKVVPDLTLNMQPKLAKVTGNIALPWGRIVVEELPPSAVSVSKDQVLLNEDLTPVSDQNTLPFDIETDVSITIGDDFKLEAFGLEGDLVGRVNVVQKDKGPLVNGEINILNGKYRSFGQDLVIQEGKILMNGPVDQPYLSIKAIRNPENTQDNVIAGVQVTGPANEPLVSIFSEPSMPQANALSYLLRGQDIDSETSGDAMTTTLIGLSLAKSGKVVSEIGSAFGVQDLKLDTAGSGDESQVTVSGYIRPGLQVKYGVGIFNSVGEFTVRYRLMTDLYVEAVSGLDSAVDLLYQFELN</sequence>